<sequence length="117" mass="12900">MAVCLMLFNVDGNTFLEGLVGGTGNLSRKRPPCSGVILRPKTFKRQSSAGKVMLILLFDYQDPLPVDVKDPETTNISRSASFLSVLRVERNLLVGFRLPLGCLWVLRNGFGMDANDL</sequence>
<comment type="caution">
    <text evidence="1">The sequence shown here is derived from an EMBL/GenBank/DDBJ whole genome shotgun (WGS) entry which is preliminary data.</text>
</comment>
<proteinExistence type="predicted"/>
<name>A0AAV4MI81_CAEEX</name>
<evidence type="ECO:0000313" key="2">
    <source>
        <dbReference type="Proteomes" id="UP001054945"/>
    </source>
</evidence>
<dbReference type="EMBL" id="BPLR01019746">
    <property type="protein sequence ID" value="GIX71337.1"/>
    <property type="molecule type" value="Genomic_DNA"/>
</dbReference>
<accession>A0AAV4MI81</accession>
<dbReference type="Proteomes" id="UP001054945">
    <property type="component" value="Unassembled WGS sequence"/>
</dbReference>
<protein>
    <submittedName>
        <fullName evidence="1">Uncharacterized protein</fullName>
    </submittedName>
</protein>
<dbReference type="AlphaFoldDB" id="A0AAV4MI81"/>
<gene>
    <name evidence="1" type="ORF">CEXT_185901</name>
</gene>
<evidence type="ECO:0000313" key="1">
    <source>
        <dbReference type="EMBL" id="GIX71337.1"/>
    </source>
</evidence>
<organism evidence="1 2">
    <name type="scientific">Caerostris extrusa</name>
    <name type="common">Bark spider</name>
    <name type="synonym">Caerostris bankana</name>
    <dbReference type="NCBI Taxonomy" id="172846"/>
    <lineage>
        <taxon>Eukaryota</taxon>
        <taxon>Metazoa</taxon>
        <taxon>Ecdysozoa</taxon>
        <taxon>Arthropoda</taxon>
        <taxon>Chelicerata</taxon>
        <taxon>Arachnida</taxon>
        <taxon>Araneae</taxon>
        <taxon>Araneomorphae</taxon>
        <taxon>Entelegynae</taxon>
        <taxon>Araneoidea</taxon>
        <taxon>Araneidae</taxon>
        <taxon>Caerostris</taxon>
    </lineage>
</organism>
<keyword evidence="2" id="KW-1185">Reference proteome</keyword>
<reference evidence="1 2" key="1">
    <citation type="submission" date="2021-06" db="EMBL/GenBank/DDBJ databases">
        <title>Caerostris extrusa draft genome.</title>
        <authorList>
            <person name="Kono N."/>
            <person name="Arakawa K."/>
        </authorList>
    </citation>
    <scope>NUCLEOTIDE SEQUENCE [LARGE SCALE GENOMIC DNA]</scope>
</reference>